<keyword evidence="2" id="KW-0378">Hydrolase</keyword>
<dbReference type="GO" id="GO:0016787">
    <property type="term" value="F:hydrolase activity"/>
    <property type="evidence" value="ECO:0007669"/>
    <property type="project" value="UniProtKB-KW"/>
</dbReference>
<name>A0ABM9WLI4_9GAMM</name>
<sequence>MNVAIRFARQVAEKHKPYGDKLSFYYADELIEFERVTAKSPQRKIKIKVLPDCSVKVAAPVDSSDDDVLRAAKKRARWIYQQLREFRKQLTHITPRRYVSGESHYYLGKQYVLKVLIKPDQTAGVKLLRGQLEVNVRQYTPERVKAAMEAWYKLKAKDLFHKRLDAVLEQTLWVDKRPPLRTLTMQTQWGSCSPNGRITLNPLLVKAPRECIDYVILHELCHIAEHNHSERFYRLMGQVMPDWQRVKNQLDQMAGRIFNG</sequence>
<gene>
    <name evidence="2" type="ORF">OS145_06709</name>
</gene>
<dbReference type="Proteomes" id="UP000016543">
    <property type="component" value="Unassembled WGS sequence"/>
</dbReference>
<evidence type="ECO:0000313" key="2">
    <source>
        <dbReference type="EMBL" id="EAQ31772.1"/>
    </source>
</evidence>
<keyword evidence="3" id="KW-1185">Reference proteome</keyword>
<protein>
    <submittedName>
        <fullName evidence="2">Predicted metal-dependent hydrolase</fullName>
    </submittedName>
</protein>
<dbReference type="PANTHER" id="PTHR30399:SF1">
    <property type="entry name" value="UTP PYROPHOSPHATASE"/>
    <property type="match status" value="1"/>
</dbReference>
<reference evidence="2 3" key="1">
    <citation type="submission" date="2006-01" db="EMBL/GenBank/DDBJ databases">
        <authorList>
            <person name="Brettar I."/>
            <person name="Hofle M."/>
            <person name="Ferriera S."/>
            <person name="Johnson J."/>
            <person name="Kravitz S."/>
            <person name="Halpern A."/>
            <person name="Remington K."/>
            <person name="Beeson K."/>
            <person name="Tran B."/>
            <person name="Rogers Y.-H."/>
            <person name="Friedman R."/>
            <person name="Venter J.C."/>
        </authorList>
    </citation>
    <scope>NUCLEOTIDE SEQUENCE [LARGE SCALE GENOMIC DNA]</scope>
    <source>
        <strain evidence="2 3">OS145</strain>
    </source>
</reference>
<dbReference type="PANTHER" id="PTHR30399">
    <property type="entry name" value="UNCHARACTERIZED PROTEIN YGJP"/>
    <property type="match status" value="1"/>
</dbReference>
<dbReference type="Pfam" id="PF01863">
    <property type="entry name" value="YgjP-like"/>
    <property type="match status" value="1"/>
</dbReference>
<dbReference type="RefSeq" id="WP_006955924.1">
    <property type="nucleotide sequence ID" value="NZ_CH672406.1"/>
</dbReference>
<dbReference type="InterPro" id="IPR002725">
    <property type="entry name" value="YgjP-like_metallopeptidase"/>
</dbReference>
<comment type="caution">
    <text evidence="2">The sequence shown here is derived from an EMBL/GenBank/DDBJ whole genome shotgun (WGS) entry which is preliminary data.</text>
</comment>
<dbReference type="EMBL" id="AAMX01000012">
    <property type="protein sequence ID" value="EAQ31772.1"/>
    <property type="molecule type" value="Genomic_DNA"/>
</dbReference>
<dbReference type="InterPro" id="IPR053136">
    <property type="entry name" value="UTP_pyrophosphatase-like"/>
</dbReference>
<organism evidence="2 3">
    <name type="scientific">Idiomarina baltica OS145</name>
    <dbReference type="NCBI Taxonomy" id="314276"/>
    <lineage>
        <taxon>Bacteria</taxon>
        <taxon>Pseudomonadati</taxon>
        <taxon>Pseudomonadota</taxon>
        <taxon>Gammaproteobacteria</taxon>
        <taxon>Alteromonadales</taxon>
        <taxon>Idiomarinaceae</taxon>
        <taxon>Idiomarina</taxon>
    </lineage>
</organism>
<feature type="domain" description="YgjP-like metallopeptidase" evidence="1">
    <location>
        <begin position="43"/>
        <end position="252"/>
    </location>
</feature>
<proteinExistence type="predicted"/>
<evidence type="ECO:0000313" key="3">
    <source>
        <dbReference type="Proteomes" id="UP000016543"/>
    </source>
</evidence>
<dbReference type="CDD" id="cd07344">
    <property type="entry name" value="M48_yhfN_like"/>
    <property type="match status" value="1"/>
</dbReference>
<evidence type="ECO:0000259" key="1">
    <source>
        <dbReference type="Pfam" id="PF01863"/>
    </source>
</evidence>
<dbReference type="Gene3D" id="3.30.2010.10">
    <property type="entry name" value="Metalloproteases ('zincins'), catalytic domain"/>
    <property type="match status" value="1"/>
</dbReference>
<accession>A0ABM9WLI4</accession>